<gene>
    <name evidence="2" type="primary">traC</name>
    <name evidence="2" type="ORF">E4L96_20025</name>
</gene>
<evidence type="ECO:0000313" key="2">
    <source>
        <dbReference type="EMBL" id="TFW13386.1"/>
    </source>
</evidence>
<dbReference type="SUPFAM" id="SSF52540">
    <property type="entry name" value="P-loop containing nucleoside triphosphate hydrolases"/>
    <property type="match status" value="1"/>
</dbReference>
<dbReference type="InterPro" id="IPR043964">
    <property type="entry name" value="P-loop_TraG"/>
</dbReference>
<dbReference type="NCBIfam" id="TIGR02746">
    <property type="entry name" value="TraC-F-type"/>
    <property type="match status" value="1"/>
</dbReference>
<reference evidence="2 3" key="1">
    <citation type="submission" date="2019-03" db="EMBL/GenBank/DDBJ databases">
        <title>Draft Genome Sequence of Massilia arenosa sp. nov., a Novel Massilia Species Isolated from a Sandy-loam Maize Soil.</title>
        <authorList>
            <person name="Raths R."/>
            <person name="Peta V."/>
            <person name="Bucking H."/>
        </authorList>
    </citation>
    <scope>NUCLEOTIDE SEQUENCE [LARGE SCALE GENOMIC DNA]</scope>
    <source>
        <strain evidence="2 3">MC02</strain>
    </source>
</reference>
<dbReference type="InterPro" id="IPR014117">
    <property type="entry name" value="TraC-F-type"/>
</dbReference>
<dbReference type="PANTHER" id="PTHR38467:SF1">
    <property type="entry name" value="CONJUGATIVE TRANSFER: ASSEMBLY"/>
    <property type="match status" value="1"/>
</dbReference>
<dbReference type="Pfam" id="PF19044">
    <property type="entry name" value="P-loop_TraG"/>
    <property type="match status" value="1"/>
</dbReference>
<name>A0A4Y9S029_9BURK</name>
<dbReference type="InterPro" id="IPR025955">
    <property type="entry name" value="TraC/Conjuga_ATPase"/>
</dbReference>
<keyword evidence="3" id="KW-1185">Reference proteome</keyword>
<dbReference type="InterPro" id="IPR027417">
    <property type="entry name" value="P-loop_NTPase"/>
</dbReference>
<sequence length="835" mass="92901">MFGSSKAKGESRSGERFADCLPYRAYDQKTQLFLNRSGPGFMLELAPQSGADEQMIEVLLSLYATCPPDTGIQFHLFGSPDIGELLRQYANLRQEDPDQYDKAETLGRPVRNENLYRKLARQRVGHLLNGARTSLSKGFTFKVRHFRLMLSVSLDHKAEWTEDEVLALRDSMSATLLTAGFPNRSATADDLIKWCGKFVNPGRLFGSHTAPAYDPGRELCDQIVDFDTIQDPTPSHLHIWKEEDAEGMEVRLLSVQRHPRQFYLWQAGSLIGDLMQPTLQYGVPFLITMGVYMLNPSTVRTAVTANHMRAAKNAKSKLAEVMPDVPEKLKDWAAAAAVIDAGGGLVSLYHQVALFVRPGEAATAVETAKSIWRARGFELNVDLYHQRQALIASLPMTLSPGLHADLHKMRRTSRKTTANAVHLAPLLAEWPGTGTPVLMFQGRRGQVAACDLYDNALGGGNYNFALIGTSGSGKSATLNEIAWSYLSTGASVRILDFGRSMEKLCRKAHGTHIEIKSDVKICFNPFTRVQQIEEDIEILEPTIALMCSPKSELSDVQRKSLSALILKFYRSYGQDLTITAIRDAAVEGTIAELGLKQDQRVRDLAIMLNPYAKGGQYERFFEGPNTINFDNDLVVIENEELVRKPALRPVLNSLLLYQITGEMYLSRDRKKILILDEVKQQLDTGGRDDPNLSAVIDAAARRARKYGGALGTATQNGDDYYTSTQLETALNCADWVFLLRQKPESIEALQSRGRILMDDAKKRLLNSLRTEPGVFAEMYISCPIGEGLVRLALDPAAHLLFSNRLEDNRVLDQLRAEGYSIDEAIEIVLKARAEA</sequence>
<dbReference type="EMBL" id="SPVF01000252">
    <property type="protein sequence ID" value="TFW13386.1"/>
    <property type="molecule type" value="Genomic_DNA"/>
</dbReference>
<comment type="caution">
    <text evidence="2">The sequence shown here is derived from an EMBL/GenBank/DDBJ whole genome shotgun (WGS) entry which is preliminary data.</text>
</comment>
<proteinExistence type="predicted"/>
<accession>A0A4Y9S029</accession>
<feature type="domain" description="TraG P-loop" evidence="1">
    <location>
        <begin position="451"/>
        <end position="744"/>
    </location>
</feature>
<dbReference type="PANTHER" id="PTHR38467">
    <property type="match status" value="1"/>
</dbReference>
<dbReference type="Pfam" id="PF11130">
    <property type="entry name" value="TraC_F_IV"/>
    <property type="match status" value="1"/>
</dbReference>
<evidence type="ECO:0000259" key="1">
    <source>
        <dbReference type="Pfam" id="PF19044"/>
    </source>
</evidence>
<dbReference type="Gene3D" id="1.10.8.730">
    <property type="match status" value="1"/>
</dbReference>
<evidence type="ECO:0000313" key="3">
    <source>
        <dbReference type="Proteomes" id="UP000298438"/>
    </source>
</evidence>
<dbReference type="OrthoDB" id="9816422at2"/>
<dbReference type="AlphaFoldDB" id="A0A4Y9S029"/>
<dbReference type="Proteomes" id="UP000298438">
    <property type="component" value="Unassembled WGS sequence"/>
</dbReference>
<organism evidence="2 3">
    <name type="scientific">Zemynaea arenosa</name>
    <dbReference type="NCBI Taxonomy" id="2561931"/>
    <lineage>
        <taxon>Bacteria</taxon>
        <taxon>Pseudomonadati</taxon>
        <taxon>Pseudomonadota</taxon>
        <taxon>Betaproteobacteria</taxon>
        <taxon>Burkholderiales</taxon>
        <taxon>Oxalobacteraceae</taxon>
        <taxon>Telluria group</taxon>
        <taxon>Zemynaea</taxon>
    </lineage>
</organism>
<protein>
    <submittedName>
        <fullName evidence="2">Type IV secretion system protein TraC</fullName>
    </submittedName>
</protein>
<dbReference type="Gene3D" id="3.40.50.300">
    <property type="entry name" value="P-loop containing nucleotide triphosphate hydrolases"/>
    <property type="match status" value="1"/>
</dbReference>
<dbReference type="RefSeq" id="WP_135208979.1">
    <property type="nucleotide sequence ID" value="NZ_SPVF01000252.1"/>
</dbReference>
<dbReference type="InterPro" id="IPR053155">
    <property type="entry name" value="F-pilin_assembly_TraC"/>
</dbReference>